<dbReference type="InterPro" id="IPR013324">
    <property type="entry name" value="RNA_pol_sigma_r3/r4-like"/>
</dbReference>
<gene>
    <name evidence="8" type="ORF">KDL01_10805</name>
</gene>
<dbReference type="SUPFAM" id="SSF88946">
    <property type="entry name" value="Sigma2 domain of RNA polymerase sigma factors"/>
    <property type="match status" value="1"/>
</dbReference>
<proteinExistence type="inferred from homology"/>
<evidence type="ECO:0000313" key="8">
    <source>
        <dbReference type="EMBL" id="MBR7833757.1"/>
    </source>
</evidence>
<feature type="compositionally biased region" description="Basic and acidic residues" evidence="5">
    <location>
        <begin position="179"/>
        <end position="213"/>
    </location>
</feature>
<keyword evidence="4" id="KW-0804">Transcription</keyword>
<evidence type="ECO:0000256" key="2">
    <source>
        <dbReference type="ARBA" id="ARBA00023015"/>
    </source>
</evidence>
<evidence type="ECO:0000259" key="6">
    <source>
        <dbReference type="Pfam" id="PF04542"/>
    </source>
</evidence>
<evidence type="ECO:0000259" key="7">
    <source>
        <dbReference type="Pfam" id="PF08281"/>
    </source>
</evidence>
<reference evidence="8" key="1">
    <citation type="submission" date="2021-04" db="EMBL/GenBank/DDBJ databases">
        <title>Genome based classification of Actinospica acidithermotolerans sp. nov., an actinobacterium isolated from an Indonesian hot spring.</title>
        <authorList>
            <person name="Kusuma A.B."/>
            <person name="Putra K.E."/>
            <person name="Nafisah S."/>
            <person name="Loh J."/>
            <person name="Nouioui I."/>
            <person name="Goodfellow M."/>
        </authorList>
    </citation>
    <scope>NUCLEOTIDE SEQUENCE</scope>
    <source>
        <strain evidence="8">CSCA 57</strain>
    </source>
</reference>
<evidence type="ECO:0000256" key="3">
    <source>
        <dbReference type="ARBA" id="ARBA00023082"/>
    </source>
</evidence>
<dbReference type="SUPFAM" id="SSF88659">
    <property type="entry name" value="Sigma3 and sigma4 domains of RNA polymerase sigma factors"/>
    <property type="match status" value="1"/>
</dbReference>
<dbReference type="InterPro" id="IPR007627">
    <property type="entry name" value="RNA_pol_sigma70_r2"/>
</dbReference>
<evidence type="ECO:0000256" key="4">
    <source>
        <dbReference type="ARBA" id="ARBA00023163"/>
    </source>
</evidence>
<accession>A0A941IQ29</accession>
<dbReference type="InterPro" id="IPR036388">
    <property type="entry name" value="WH-like_DNA-bd_sf"/>
</dbReference>
<feature type="domain" description="RNA polymerase sigma-70 region 2" evidence="6">
    <location>
        <begin position="28"/>
        <end position="96"/>
    </location>
</feature>
<dbReference type="InterPro" id="IPR039425">
    <property type="entry name" value="RNA_pol_sigma-70-like"/>
</dbReference>
<dbReference type="AlphaFoldDB" id="A0A941IQ29"/>
<dbReference type="Proteomes" id="UP000675781">
    <property type="component" value="Unassembled WGS sequence"/>
</dbReference>
<dbReference type="RefSeq" id="WP_212528278.1">
    <property type="nucleotide sequence ID" value="NZ_JAGSOG010000039.1"/>
</dbReference>
<keyword evidence="3" id="KW-0731">Sigma factor</keyword>
<dbReference type="EMBL" id="JAGSOG010000039">
    <property type="protein sequence ID" value="MBR7833757.1"/>
    <property type="molecule type" value="Genomic_DNA"/>
</dbReference>
<dbReference type="GO" id="GO:0016987">
    <property type="term" value="F:sigma factor activity"/>
    <property type="evidence" value="ECO:0007669"/>
    <property type="project" value="UniProtKB-KW"/>
</dbReference>
<protein>
    <submittedName>
        <fullName evidence="8">RNA polymerase sigma factor</fullName>
    </submittedName>
</protein>
<feature type="region of interest" description="Disordered" evidence="5">
    <location>
        <begin position="175"/>
        <end position="233"/>
    </location>
</feature>
<dbReference type="GO" id="GO:0006352">
    <property type="term" value="P:DNA-templated transcription initiation"/>
    <property type="evidence" value="ECO:0007669"/>
    <property type="project" value="InterPro"/>
</dbReference>
<keyword evidence="2" id="KW-0805">Transcription regulation</keyword>
<keyword evidence="9" id="KW-1185">Reference proteome</keyword>
<dbReference type="Gene3D" id="1.10.10.10">
    <property type="entry name" value="Winged helix-like DNA-binding domain superfamily/Winged helix DNA-binding domain"/>
    <property type="match status" value="1"/>
</dbReference>
<evidence type="ECO:0000256" key="5">
    <source>
        <dbReference type="SAM" id="MobiDB-lite"/>
    </source>
</evidence>
<dbReference type="InterPro" id="IPR013249">
    <property type="entry name" value="RNA_pol_sigma70_r4_t2"/>
</dbReference>
<sequence>MSLPREGPAEQVLWRDALSGSVDAWNELFVRHHQAIYNFCFRRVGSWTAAEDLASTVFLEAWRRRGEVAPEIVTALPWLYGIATMLTRNHYRTMRRYREALARIPPPEPENDPAETVALRVDAERRARVLVSVLSRLAREDREVLELAATERLSHAEIGMALGIPVGTVKSRLSRARRRLAERMESEPERGPRRGGRRTDSVEGGPDEHRDMVASRTADAARPVRGTPAGTDT</sequence>
<dbReference type="Pfam" id="PF04542">
    <property type="entry name" value="Sigma70_r2"/>
    <property type="match status" value="1"/>
</dbReference>
<dbReference type="InterPro" id="IPR013325">
    <property type="entry name" value="RNA_pol_sigma_r2"/>
</dbReference>
<dbReference type="InterPro" id="IPR014284">
    <property type="entry name" value="RNA_pol_sigma-70_dom"/>
</dbReference>
<dbReference type="Gene3D" id="1.10.1740.10">
    <property type="match status" value="1"/>
</dbReference>
<evidence type="ECO:0000313" key="9">
    <source>
        <dbReference type="Proteomes" id="UP000675781"/>
    </source>
</evidence>
<dbReference type="NCBIfam" id="TIGR02937">
    <property type="entry name" value="sigma70-ECF"/>
    <property type="match status" value="1"/>
</dbReference>
<dbReference type="GO" id="GO:0003677">
    <property type="term" value="F:DNA binding"/>
    <property type="evidence" value="ECO:0007669"/>
    <property type="project" value="InterPro"/>
</dbReference>
<dbReference type="PANTHER" id="PTHR43133">
    <property type="entry name" value="RNA POLYMERASE ECF-TYPE SIGMA FACTO"/>
    <property type="match status" value="1"/>
</dbReference>
<dbReference type="PANTHER" id="PTHR43133:SF25">
    <property type="entry name" value="RNA POLYMERASE SIGMA FACTOR RFAY-RELATED"/>
    <property type="match status" value="1"/>
</dbReference>
<dbReference type="Pfam" id="PF08281">
    <property type="entry name" value="Sigma70_r4_2"/>
    <property type="match status" value="1"/>
</dbReference>
<organism evidence="8 9">
    <name type="scientific">Actinospica durhamensis</name>
    <dbReference type="NCBI Taxonomy" id="1508375"/>
    <lineage>
        <taxon>Bacteria</taxon>
        <taxon>Bacillati</taxon>
        <taxon>Actinomycetota</taxon>
        <taxon>Actinomycetes</taxon>
        <taxon>Catenulisporales</taxon>
        <taxon>Actinospicaceae</taxon>
        <taxon>Actinospica</taxon>
    </lineage>
</organism>
<name>A0A941IQ29_9ACTN</name>
<comment type="caution">
    <text evidence="8">The sequence shown here is derived from an EMBL/GenBank/DDBJ whole genome shotgun (WGS) entry which is preliminary data.</text>
</comment>
<comment type="similarity">
    <text evidence="1">Belongs to the sigma-70 factor family. ECF subfamily.</text>
</comment>
<evidence type="ECO:0000256" key="1">
    <source>
        <dbReference type="ARBA" id="ARBA00010641"/>
    </source>
</evidence>
<feature type="domain" description="RNA polymerase sigma factor 70 region 4 type 2" evidence="7">
    <location>
        <begin position="130"/>
        <end position="180"/>
    </location>
</feature>